<keyword evidence="8" id="KW-1185">Reference proteome</keyword>
<reference evidence="7 8" key="1">
    <citation type="journal article" date="2013" name="Genome Biol.">
        <title>Genome of Acanthamoeba castellanii highlights extensive lateral gene transfer and early evolution of tyrosine kinase signaling.</title>
        <authorList>
            <person name="Clarke M."/>
            <person name="Lohan A.J."/>
            <person name="Liu B."/>
            <person name="Lagkouvardos I."/>
            <person name="Roy S."/>
            <person name="Zafar N."/>
            <person name="Bertelli C."/>
            <person name="Schilde C."/>
            <person name="Kianianmomeni A."/>
            <person name="Burglin T.R."/>
            <person name="Frech C."/>
            <person name="Turcotte B."/>
            <person name="Kopec K.O."/>
            <person name="Synnott J.M."/>
            <person name="Choo C."/>
            <person name="Paponov I."/>
            <person name="Finkler A."/>
            <person name="Soon Heng Tan C."/>
            <person name="Hutchins A.P."/>
            <person name="Weinmeier T."/>
            <person name="Rattei T."/>
            <person name="Chu J.S."/>
            <person name="Gimenez G."/>
            <person name="Irimia M."/>
            <person name="Rigden D.J."/>
            <person name="Fitzpatrick D.A."/>
            <person name="Lorenzo-Morales J."/>
            <person name="Bateman A."/>
            <person name="Chiu C.H."/>
            <person name="Tang P."/>
            <person name="Hegemann P."/>
            <person name="Fromm H."/>
            <person name="Raoult D."/>
            <person name="Greub G."/>
            <person name="Miranda-Saavedra D."/>
            <person name="Chen N."/>
            <person name="Nash P."/>
            <person name="Ginger M.L."/>
            <person name="Horn M."/>
            <person name="Schaap P."/>
            <person name="Caler L."/>
            <person name="Loftus B."/>
        </authorList>
    </citation>
    <scope>NUCLEOTIDE SEQUENCE [LARGE SCALE GENOMIC DNA]</scope>
    <source>
        <strain evidence="7 8">Neff</strain>
    </source>
</reference>
<dbReference type="Proteomes" id="UP000011083">
    <property type="component" value="Unassembled WGS sequence"/>
</dbReference>
<dbReference type="PANTHER" id="PTHR15710">
    <property type="entry name" value="E3 UBIQUITIN-PROTEIN LIGASE PRAJA"/>
    <property type="match status" value="1"/>
</dbReference>
<keyword evidence="3" id="KW-0862">Zinc</keyword>
<dbReference type="STRING" id="1257118.L8GWG3"/>
<evidence type="ECO:0000256" key="4">
    <source>
        <dbReference type="PROSITE-ProRule" id="PRU00175"/>
    </source>
</evidence>
<dbReference type="PROSITE" id="PS50089">
    <property type="entry name" value="ZF_RING_2"/>
    <property type="match status" value="1"/>
</dbReference>
<dbReference type="SUPFAM" id="SSF57850">
    <property type="entry name" value="RING/U-box"/>
    <property type="match status" value="1"/>
</dbReference>
<protein>
    <submittedName>
        <fullName evidence="7">Zinc finger, C3HC4 type (RING finger) domain containing protein</fullName>
    </submittedName>
</protein>
<dbReference type="InterPro" id="IPR013083">
    <property type="entry name" value="Znf_RING/FYVE/PHD"/>
</dbReference>
<feature type="domain" description="RING-type" evidence="6">
    <location>
        <begin position="99"/>
        <end position="124"/>
    </location>
</feature>
<dbReference type="Gene3D" id="3.30.40.10">
    <property type="entry name" value="Zinc/RING finger domain, C3HC4 (zinc finger)"/>
    <property type="match status" value="1"/>
</dbReference>
<dbReference type="GO" id="GO:0008270">
    <property type="term" value="F:zinc ion binding"/>
    <property type="evidence" value="ECO:0007669"/>
    <property type="project" value="UniProtKB-KW"/>
</dbReference>
<dbReference type="RefSeq" id="XP_004339567.1">
    <property type="nucleotide sequence ID" value="XM_004339519.1"/>
</dbReference>
<evidence type="ECO:0000256" key="1">
    <source>
        <dbReference type="ARBA" id="ARBA00022723"/>
    </source>
</evidence>
<dbReference type="GeneID" id="14917897"/>
<evidence type="ECO:0000256" key="3">
    <source>
        <dbReference type="ARBA" id="ARBA00022833"/>
    </source>
</evidence>
<dbReference type="Pfam" id="PF13639">
    <property type="entry name" value="zf-RING_2"/>
    <property type="match status" value="1"/>
</dbReference>
<dbReference type="InterPro" id="IPR001841">
    <property type="entry name" value="Znf_RING"/>
</dbReference>
<sequence length="171" mass="19377">MGDNTQPNAEMLANMMRIFQMMGAGPGGMPFPRTDKPPASQLAISELEDVEIDQRTSSPASSSERFERRGLFSRIVIDHFLHTTLTTEDFKLKQDAKKMPCKHIFHDMCLLPWLNKNCTCPMCRFELPTLDADYEDNKRGRGPLNPWDDEDGGDNDRSSNAGSSSYNHMFL</sequence>
<dbReference type="OrthoDB" id="8062037at2759"/>
<evidence type="ECO:0000259" key="6">
    <source>
        <dbReference type="PROSITE" id="PS50089"/>
    </source>
</evidence>
<evidence type="ECO:0000256" key="5">
    <source>
        <dbReference type="SAM" id="MobiDB-lite"/>
    </source>
</evidence>
<feature type="compositionally biased region" description="Polar residues" evidence="5">
    <location>
        <begin position="158"/>
        <end position="171"/>
    </location>
</feature>
<evidence type="ECO:0000313" key="7">
    <source>
        <dbReference type="EMBL" id="ELR17554.1"/>
    </source>
</evidence>
<dbReference type="KEGG" id="acan:ACA1_063180"/>
<evidence type="ECO:0000313" key="8">
    <source>
        <dbReference type="Proteomes" id="UP000011083"/>
    </source>
</evidence>
<dbReference type="GO" id="GO:0005737">
    <property type="term" value="C:cytoplasm"/>
    <property type="evidence" value="ECO:0007669"/>
    <property type="project" value="TreeGrafter"/>
</dbReference>
<dbReference type="VEuPathDB" id="AmoebaDB:ACA1_063180"/>
<accession>L8GWG3</accession>
<gene>
    <name evidence="7" type="ORF">ACA1_063180</name>
</gene>
<feature type="region of interest" description="Disordered" evidence="5">
    <location>
        <begin position="134"/>
        <end position="171"/>
    </location>
</feature>
<keyword evidence="2 4" id="KW-0863">Zinc-finger</keyword>
<name>L8GWG3_ACACF</name>
<dbReference type="PANTHER" id="PTHR15710:SF243">
    <property type="entry name" value="E3 UBIQUITIN-PROTEIN LIGASE PRAJA-2 ISOFORM X1"/>
    <property type="match status" value="1"/>
</dbReference>
<evidence type="ECO:0000256" key="2">
    <source>
        <dbReference type="ARBA" id="ARBA00022771"/>
    </source>
</evidence>
<keyword evidence="1" id="KW-0479">Metal-binding</keyword>
<proteinExistence type="predicted"/>
<dbReference type="GO" id="GO:0061630">
    <property type="term" value="F:ubiquitin protein ligase activity"/>
    <property type="evidence" value="ECO:0007669"/>
    <property type="project" value="TreeGrafter"/>
</dbReference>
<dbReference type="GO" id="GO:0016567">
    <property type="term" value="P:protein ubiquitination"/>
    <property type="evidence" value="ECO:0007669"/>
    <property type="project" value="TreeGrafter"/>
</dbReference>
<organism evidence="7 8">
    <name type="scientific">Acanthamoeba castellanii (strain ATCC 30010 / Neff)</name>
    <dbReference type="NCBI Taxonomy" id="1257118"/>
    <lineage>
        <taxon>Eukaryota</taxon>
        <taxon>Amoebozoa</taxon>
        <taxon>Discosea</taxon>
        <taxon>Longamoebia</taxon>
        <taxon>Centramoebida</taxon>
        <taxon>Acanthamoebidae</taxon>
        <taxon>Acanthamoeba</taxon>
    </lineage>
</organism>
<dbReference type="EMBL" id="KB007974">
    <property type="protein sequence ID" value="ELR17554.1"/>
    <property type="molecule type" value="Genomic_DNA"/>
</dbReference>
<dbReference type="AlphaFoldDB" id="L8GWG3"/>